<name>A0A7W8IN98_9BACL</name>
<evidence type="ECO:0000313" key="2">
    <source>
        <dbReference type="Proteomes" id="UP000520011"/>
    </source>
</evidence>
<dbReference type="AlphaFoldDB" id="A0A7W8IN98"/>
<reference evidence="1 2" key="1">
    <citation type="submission" date="2020-08" db="EMBL/GenBank/DDBJ databases">
        <title>Genomic Encyclopedia of Type Strains, Phase IV (KMG-IV): sequencing the most valuable type-strain genomes for metagenomic binning, comparative biology and taxonomic classification.</title>
        <authorList>
            <person name="Goeker M."/>
        </authorList>
    </citation>
    <scope>NUCLEOTIDE SEQUENCE [LARGE SCALE GENOMIC DNA]</scope>
    <source>
        <strain evidence="1 2">DSM 16325</strain>
    </source>
</reference>
<dbReference type="RefSeq" id="WP_183251690.1">
    <property type="nucleotide sequence ID" value="NZ_JACHEP010000002.1"/>
</dbReference>
<protein>
    <recommendedName>
        <fullName evidence="3">Flagellar hook-length control protein FliK</fullName>
    </recommendedName>
</protein>
<accession>A0A7W8IN98</accession>
<dbReference type="EMBL" id="JACHEP010000002">
    <property type="protein sequence ID" value="MBB5323691.1"/>
    <property type="molecule type" value="Genomic_DNA"/>
</dbReference>
<organism evidence="1 2">
    <name type="scientific">Anoxybacteroides tepidamans</name>
    <dbReference type="NCBI Taxonomy" id="265948"/>
    <lineage>
        <taxon>Bacteria</taxon>
        <taxon>Bacillati</taxon>
        <taxon>Bacillota</taxon>
        <taxon>Bacilli</taxon>
        <taxon>Bacillales</taxon>
        <taxon>Anoxybacillaceae</taxon>
        <taxon>Anoxybacteroides</taxon>
    </lineage>
</organism>
<gene>
    <name evidence="1" type="ORF">HNQ34_000783</name>
</gene>
<proteinExistence type="predicted"/>
<dbReference type="Proteomes" id="UP000520011">
    <property type="component" value="Unassembled WGS sequence"/>
</dbReference>
<sequence length="557" mass="63422">MTSIRHVEGWMERHLSAPTKPVSLRNGQIVYGKIEKVETNGMAFVKIGNEMIQAELQTPLRAGNYYWFQVAKADDNIRLQIIESPQADNTEATVEQTAALLAKKWGLSREVQPLLRFLLQKQLPIVKEEVIQAAKWLLATPEKDINLRALQMMYTNRLPFTEPVFLALKAVQLPTPFTKQLADLQMSLSSLPAAQTSEATQMLTAHLQRMTNGMVDAHKALLVLLYDWVQHGDENAYRLLQKLGIWPDESGQQPWDWLAKQIMTHRELAASLFSSESLTESNVKQQLGDWIVRMQHEIGNNREQALEQIRTLLTMLSDGKPPNELSFLYEAYQKGQLPDGVQSLLLSDENIIPEALTQHIKALVQALGLEHEAAVEKNLKSDVPFVAVGLKSLLLRAQQEIKDEALKKQIETLIHRLTGYQLLSQEQGPIQPLFMQLPLYLGNEQTDVTIHWQGRKKEDGEIDPHYCRILFYLQLKTLKEMVVDVRIQNSIVHVSLFNDTPQLETIVSLMQPMLKERLAACGYTLSTVKVATPPEQQQSDVLFLRVLNNYSEVDYRI</sequence>
<evidence type="ECO:0008006" key="3">
    <source>
        <dbReference type="Google" id="ProtNLM"/>
    </source>
</evidence>
<comment type="caution">
    <text evidence="1">The sequence shown here is derived from an EMBL/GenBank/DDBJ whole genome shotgun (WGS) entry which is preliminary data.</text>
</comment>
<keyword evidence="2" id="KW-1185">Reference proteome</keyword>
<evidence type="ECO:0000313" key="1">
    <source>
        <dbReference type="EMBL" id="MBB5323691.1"/>
    </source>
</evidence>